<dbReference type="EMBL" id="BMOQ01000007">
    <property type="protein sequence ID" value="GGN23023.1"/>
    <property type="molecule type" value="Genomic_DNA"/>
</dbReference>
<dbReference type="RefSeq" id="WP_229772878.1">
    <property type="nucleotide sequence ID" value="NZ_BMOQ01000007.1"/>
</dbReference>
<reference evidence="3 4" key="1">
    <citation type="journal article" date="2019" name="Int. J. Syst. Evol. Microbiol.">
        <title>The Global Catalogue of Microorganisms (GCM) 10K type strain sequencing project: providing services to taxonomists for standard genome sequencing and annotation.</title>
        <authorList>
            <consortium name="The Broad Institute Genomics Platform"/>
            <consortium name="The Broad Institute Genome Sequencing Center for Infectious Disease"/>
            <person name="Wu L."/>
            <person name="Ma J."/>
        </authorList>
    </citation>
    <scope>NUCLEOTIDE SEQUENCE [LARGE SCALE GENOMIC DNA]</scope>
    <source>
        <strain evidence="3 4">JCM 16331</strain>
    </source>
</reference>
<name>A0A830GFM7_9EURY</name>
<feature type="domain" description="MIP18 family-like" evidence="2">
    <location>
        <begin position="16"/>
        <end position="92"/>
    </location>
</feature>
<dbReference type="PANTHER" id="PTHR42831">
    <property type="entry name" value="FE-S PROTEIN MATURATION AUXILIARY FACTOR YITW"/>
    <property type="match status" value="1"/>
</dbReference>
<dbReference type="Pfam" id="PF01883">
    <property type="entry name" value="FeS_assembly_P"/>
    <property type="match status" value="1"/>
</dbReference>
<comment type="caution">
    <text evidence="3">The sequence shown here is derived from an EMBL/GenBank/DDBJ whole genome shotgun (WGS) entry which is preliminary data.</text>
</comment>
<keyword evidence="4" id="KW-1185">Reference proteome</keyword>
<evidence type="ECO:0000313" key="3">
    <source>
        <dbReference type="EMBL" id="GGN23023.1"/>
    </source>
</evidence>
<dbReference type="PANTHER" id="PTHR42831:SF1">
    <property type="entry name" value="FE-S PROTEIN MATURATION AUXILIARY FACTOR YITW"/>
    <property type="match status" value="1"/>
</dbReference>
<evidence type="ECO:0000256" key="1">
    <source>
        <dbReference type="SAM" id="MobiDB-lite"/>
    </source>
</evidence>
<proteinExistence type="predicted"/>
<evidence type="ECO:0000259" key="2">
    <source>
        <dbReference type="Pfam" id="PF01883"/>
    </source>
</evidence>
<accession>A0A830GFM7</accession>
<dbReference type="InterPro" id="IPR034904">
    <property type="entry name" value="FSCA_dom_sf"/>
</dbReference>
<protein>
    <recommendedName>
        <fullName evidence="2">MIP18 family-like domain-containing protein</fullName>
    </recommendedName>
</protein>
<dbReference type="Gene3D" id="3.30.300.130">
    <property type="entry name" value="Fe-S cluster assembly (FSCA)"/>
    <property type="match status" value="1"/>
</dbReference>
<dbReference type="SUPFAM" id="SSF117916">
    <property type="entry name" value="Fe-S cluster assembly (FSCA) domain-like"/>
    <property type="match status" value="1"/>
</dbReference>
<dbReference type="Proteomes" id="UP000608850">
    <property type="component" value="Unassembled WGS sequence"/>
</dbReference>
<dbReference type="InterPro" id="IPR002744">
    <property type="entry name" value="MIP18-like"/>
</dbReference>
<sequence>MSASTDPTDATDPIEERARDALRDVVDPCSAATGSNLNIVEMGLVKAIEVDSDDGRAHVEMRLTTPMCHMIGYFIDQVEDRLTGLEPVERVELDTDDGMEWSEELMSEAARAKRRDVLDGYEERYREELGDDGSTDRSVDVETGD</sequence>
<dbReference type="AlphaFoldDB" id="A0A830GFM7"/>
<feature type="region of interest" description="Disordered" evidence="1">
    <location>
        <begin position="124"/>
        <end position="145"/>
    </location>
</feature>
<gene>
    <name evidence="3" type="ORF">GCM10009021_25790</name>
</gene>
<dbReference type="InterPro" id="IPR052339">
    <property type="entry name" value="Fe-S_Maturation_MIP18"/>
</dbReference>
<evidence type="ECO:0000313" key="4">
    <source>
        <dbReference type="Proteomes" id="UP000608850"/>
    </source>
</evidence>
<organism evidence="3 4">
    <name type="scientific">Halarchaeum nitratireducens</name>
    <dbReference type="NCBI Taxonomy" id="489913"/>
    <lineage>
        <taxon>Archaea</taxon>
        <taxon>Methanobacteriati</taxon>
        <taxon>Methanobacteriota</taxon>
        <taxon>Stenosarchaea group</taxon>
        <taxon>Halobacteria</taxon>
        <taxon>Halobacteriales</taxon>
        <taxon>Halobacteriaceae</taxon>
    </lineage>
</organism>